<name>A0ABY9X3P5_9BACT</name>
<proteinExistence type="predicted"/>
<keyword evidence="3" id="KW-1185">Reference proteome</keyword>
<evidence type="ECO:0000256" key="1">
    <source>
        <dbReference type="SAM" id="MobiDB-lite"/>
    </source>
</evidence>
<sequence>MDLTPTPEKKTPRQPVPVPTAMRESRKGIMDRSAAAGIPALPLLGRLPLSRRIPQDLHSLLDYQGALTVAGVGLLSGSKAACTAGLAFGFAGAGVSMLTDYRLSLKKLIPIEVHEVIDYVWSIGVIAAPFVFGYSRRSRWVTLMHALVGASTIAASLFTDYRAQLGVQWGPGRKTDLGPVGG</sequence>
<evidence type="ECO:0000313" key="3">
    <source>
        <dbReference type="Proteomes" id="UP001611383"/>
    </source>
</evidence>
<accession>A0ABY9X3P5</accession>
<dbReference type="Proteomes" id="UP001611383">
    <property type="component" value="Chromosome"/>
</dbReference>
<protein>
    <recommendedName>
        <fullName evidence="4">Lipoprotein</fullName>
    </recommendedName>
</protein>
<evidence type="ECO:0000313" key="2">
    <source>
        <dbReference type="EMBL" id="WNG50036.1"/>
    </source>
</evidence>
<evidence type="ECO:0008006" key="4">
    <source>
        <dbReference type="Google" id="ProtNLM"/>
    </source>
</evidence>
<dbReference type="EMBL" id="CP043494">
    <property type="protein sequence ID" value="WNG50036.1"/>
    <property type="molecule type" value="Genomic_DNA"/>
</dbReference>
<organism evidence="2 3">
    <name type="scientific">Archangium minus</name>
    <dbReference type="NCBI Taxonomy" id="83450"/>
    <lineage>
        <taxon>Bacteria</taxon>
        <taxon>Pseudomonadati</taxon>
        <taxon>Myxococcota</taxon>
        <taxon>Myxococcia</taxon>
        <taxon>Myxococcales</taxon>
        <taxon>Cystobacterineae</taxon>
        <taxon>Archangiaceae</taxon>
        <taxon>Archangium</taxon>
    </lineage>
</organism>
<gene>
    <name evidence="2" type="ORF">F0U60_42375</name>
</gene>
<reference evidence="2 3" key="1">
    <citation type="submission" date="2019-08" db="EMBL/GenBank/DDBJ databases">
        <title>Archangium and Cystobacter genomes.</title>
        <authorList>
            <person name="Chen I.-C.K."/>
            <person name="Wielgoss S."/>
        </authorList>
    </citation>
    <scope>NUCLEOTIDE SEQUENCE [LARGE SCALE GENOMIC DNA]</scope>
    <source>
        <strain evidence="2 3">Cbm 6</strain>
    </source>
</reference>
<dbReference type="RefSeq" id="WP_395808647.1">
    <property type="nucleotide sequence ID" value="NZ_CP043494.1"/>
</dbReference>
<feature type="region of interest" description="Disordered" evidence="1">
    <location>
        <begin position="1"/>
        <end position="24"/>
    </location>
</feature>